<sequence length="124" mass="13888">MWYKAILPTKCHFSAKFELEYFTGLAERSILRRAREIGEPRDNTEKVRGRQAQLPARLPCAKQVWGRRRVVFLALLMHQGLLPLLARRALASMAGVGTLGNFSGTFSVSYVTAPNQDVAKKLAT</sequence>
<name>A0AAQ4EWJ9_AMBAM</name>
<protein>
    <submittedName>
        <fullName evidence="1">Uncharacterized protein</fullName>
    </submittedName>
</protein>
<accession>A0AAQ4EWJ9</accession>
<keyword evidence="2" id="KW-1185">Reference proteome</keyword>
<dbReference type="EMBL" id="JARKHS020010156">
    <property type="protein sequence ID" value="KAK8779110.1"/>
    <property type="molecule type" value="Genomic_DNA"/>
</dbReference>
<reference evidence="1 2" key="1">
    <citation type="journal article" date="2023" name="Arcadia Sci">
        <title>De novo assembly of a long-read Amblyomma americanum tick genome.</title>
        <authorList>
            <person name="Chou S."/>
            <person name="Poskanzer K.E."/>
            <person name="Rollins M."/>
            <person name="Thuy-Boun P.S."/>
        </authorList>
    </citation>
    <scope>NUCLEOTIDE SEQUENCE [LARGE SCALE GENOMIC DNA]</scope>
    <source>
        <strain evidence="1">F_SG_1</strain>
        <tissue evidence="1">Salivary glands</tissue>
    </source>
</reference>
<organism evidence="1 2">
    <name type="scientific">Amblyomma americanum</name>
    <name type="common">Lone star tick</name>
    <dbReference type="NCBI Taxonomy" id="6943"/>
    <lineage>
        <taxon>Eukaryota</taxon>
        <taxon>Metazoa</taxon>
        <taxon>Ecdysozoa</taxon>
        <taxon>Arthropoda</taxon>
        <taxon>Chelicerata</taxon>
        <taxon>Arachnida</taxon>
        <taxon>Acari</taxon>
        <taxon>Parasitiformes</taxon>
        <taxon>Ixodida</taxon>
        <taxon>Ixodoidea</taxon>
        <taxon>Ixodidae</taxon>
        <taxon>Amblyomminae</taxon>
        <taxon>Amblyomma</taxon>
    </lineage>
</organism>
<dbReference type="AlphaFoldDB" id="A0AAQ4EWJ9"/>
<dbReference type="Proteomes" id="UP001321473">
    <property type="component" value="Unassembled WGS sequence"/>
</dbReference>
<evidence type="ECO:0000313" key="2">
    <source>
        <dbReference type="Proteomes" id="UP001321473"/>
    </source>
</evidence>
<comment type="caution">
    <text evidence="1">The sequence shown here is derived from an EMBL/GenBank/DDBJ whole genome shotgun (WGS) entry which is preliminary data.</text>
</comment>
<proteinExistence type="predicted"/>
<evidence type="ECO:0000313" key="1">
    <source>
        <dbReference type="EMBL" id="KAK8779110.1"/>
    </source>
</evidence>
<gene>
    <name evidence="1" type="ORF">V5799_019549</name>
</gene>